<evidence type="ECO:0000313" key="3">
    <source>
        <dbReference type="Proteomes" id="UP000050792"/>
    </source>
</evidence>
<sequence length="700" mass="81432">MWLRRFTSFQRFMRVRFLWFVRFFGFSVVLTAFVILWKLGNVSYYSGSKKGFNYSQESDYNGNDFKNECDRSTCDFEGLRSNSIRSIRCIVNEQLTLGCYLLKPQEVLIPFDLVRNYFKVYGSLDLSSSTFYLNHANVDIPKPYSHKHNPVGIYMEFHKFNVEKRDNVKLIAADEGVPISQQWDSRGYPYPIQIAQFGLNHFSKLVISSDRAKFEKSENVLSLDNKNMELDLIVPSDNVIHRWTDREFIHKWNDKLILSVGKLNSYGQALSITTKLQEWDYLIMIGRQWTYGSYIELSLLWYPPVGRSKNYPTKSLVVYNCSSSLIRHQTYATIIRNNKVTYWMPECERQAKMYGFVDSIKVARDLYTDLMKVFYPHRKSSEYAGLSSMKLSNTVNDAKNLSHVQVLKINFYINAQYNNDITIEKLYLGKLTNLRLIFPTVNKIKSAEKLFHEIRFMSAADWFIKHQDKKSGGWSVNVRRSLNGRKALKPGWYSAMGQGQAISLLVRAYNYTRNPLYLEACHRALDLFSVNINHGGIRSYFFNQSDLVWFEEYPFDPPIHILNGFIYSLVGLYDYVKLLVNSPDPLTSSYLSKAQNYLDTGLTSLSKLLPLFDSGSGSFYDLRHLSADYNNQPVKQSRSAFTRNLFQLSTGPNRARWSYHSLHIKQLQTLIDVDPKRAVQWNTTATRWTAYLQGSRSLQN</sequence>
<evidence type="ECO:0000259" key="2">
    <source>
        <dbReference type="Pfam" id="PF06662"/>
    </source>
</evidence>
<organism evidence="3 4">
    <name type="scientific">Schistosoma rodhaini</name>
    <dbReference type="NCBI Taxonomy" id="6188"/>
    <lineage>
        <taxon>Eukaryota</taxon>
        <taxon>Metazoa</taxon>
        <taxon>Spiralia</taxon>
        <taxon>Lophotrochozoa</taxon>
        <taxon>Platyhelminthes</taxon>
        <taxon>Trematoda</taxon>
        <taxon>Digenea</taxon>
        <taxon>Strigeidida</taxon>
        <taxon>Schistosomatoidea</taxon>
        <taxon>Schistosomatidae</taxon>
        <taxon>Schistosoma</taxon>
    </lineage>
</organism>
<dbReference type="InterPro" id="IPR008928">
    <property type="entry name" value="6-hairpin_glycosidase_sf"/>
</dbReference>
<dbReference type="GO" id="GO:0015012">
    <property type="term" value="P:heparan sulfate proteoglycan biosynthetic process"/>
    <property type="evidence" value="ECO:0007669"/>
    <property type="project" value="InterPro"/>
</dbReference>
<keyword evidence="3" id="KW-1185">Reference proteome</keyword>
<proteinExistence type="predicted"/>
<dbReference type="Pfam" id="PF06662">
    <property type="entry name" value="C5-epim_C"/>
    <property type="match status" value="1"/>
</dbReference>
<evidence type="ECO:0000256" key="1">
    <source>
        <dbReference type="SAM" id="Phobius"/>
    </source>
</evidence>
<dbReference type="InterPro" id="IPR039721">
    <property type="entry name" value="C5-epimerase"/>
</dbReference>
<evidence type="ECO:0000313" key="4">
    <source>
        <dbReference type="WBParaSite" id="SRDH1_4380.1"/>
    </source>
</evidence>
<dbReference type="PANTHER" id="PTHR13174">
    <property type="entry name" value="D-GLUCURONYL C5-EPIMERASE"/>
    <property type="match status" value="1"/>
</dbReference>
<dbReference type="InterPro" id="IPR010598">
    <property type="entry name" value="C5-epim_C"/>
</dbReference>
<dbReference type="AlphaFoldDB" id="A0AA85FDP2"/>
<reference evidence="3" key="1">
    <citation type="submission" date="2022-06" db="EMBL/GenBank/DDBJ databases">
        <authorList>
            <person name="Berger JAMES D."/>
            <person name="Berger JAMES D."/>
        </authorList>
    </citation>
    <scope>NUCLEOTIDE SEQUENCE [LARGE SCALE GENOMIC DNA]</scope>
</reference>
<dbReference type="WBParaSite" id="SRDH1_4380.1">
    <property type="protein sequence ID" value="SRDH1_4380.1"/>
    <property type="gene ID" value="SRDH1_4380"/>
</dbReference>
<dbReference type="Proteomes" id="UP000050792">
    <property type="component" value="Unassembled WGS sequence"/>
</dbReference>
<reference evidence="4" key="2">
    <citation type="submission" date="2023-11" db="UniProtKB">
        <authorList>
            <consortium name="WormBaseParasite"/>
        </authorList>
    </citation>
    <scope>IDENTIFICATION</scope>
</reference>
<keyword evidence="1" id="KW-0472">Membrane</keyword>
<dbReference type="GO" id="GO:0005975">
    <property type="term" value="P:carbohydrate metabolic process"/>
    <property type="evidence" value="ECO:0007669"/>
    <property type="project" value="InterPro"/>
</dbReference>
<keyword evidence="1" id="KW-0812">Transmembrane</keyword>
<dbReference type="PANTHER" id="PTHR13174:SF3">
    <property type="entry name" value="D-GLUCURONYL C5-EPIMERASE"/>
    <property type="match status" value="1"/>
</dbReference>
<name>A0AA85FDP2_9TREM</name>
<dbReference type="SUPFAM" id="SSF48208">
    <property type="entry name" value="Six-hairpin glycosidases"/>
    <property type="match status" value="1"/>
</dbReference>
<keyword evidence="1" id="KW-1133">Transmembrane helix</keyword>
<dbReference type="GO" id="GO:0047464">
    <property type="term" value="F:heparosan-N-sulfate-glucuronate 5-epimerase activity"/>
    <property type="evidence" value="ECO:0007669"/>
    <property type="project" value="UniProtKB-EC"/>
</dbReference>
<feature type="domain" description="D-glucuronyl C5-epimerase C-terminal" evidence="2">
    <location>
        <begin position="467"/>
        <end position="630"/>
    </location>
</feature>
<feature type="transmembrane region" description="Helical" evidence="1">
    <location>
        <begin position="20"/>
        <end position="40"/>
    </location>
</feature>
<protein>
    <recommendedName>
        <fullName evidence="2">D-glucuronyl C5-epimerase C-terminal domain-containing protein</fullName>
    </recommendedName>
</protein>
<accession>A0AA85FDP2</accession>
<dbReference type="GO" id="GO:0005794">
    <property type="term" value="C:Golgi apparatus"/>
    <property type="evidence" value="ECO:0007669"/>
    <property type="project" value="TreeGrafter"/>
</dbReference>